<gene>
    <name evidence="1" type="ORF">SSPO_039300</name>
</gene>
<organism evidence="1 2">
    <name type="scientific">Streptomyces antimycoticus</name>
    <dbReference type="NCBI Taxonomy" id="68175"/>
    <lineage>
        <taxon>Bacteria</taxon>
        <taxon>Bacillati</taxon>
        <taxon>Actinomycetota</taxon>
        <taxon>Actinomycetes</taxon>
        <taxon>Kitasatosporales</taxon>
        <taxon>Streptomycetaceae</taxon>
        <taxon>Streptomyces</taxon>
        <taxon>Streptomyces violaceusniger group</taxon>
    </lineage>
</organism>
<sequence>MNDRVESRGILAEQYLLALQPELDGQVILLPGGADVSGAVDGRRVLGGLEQPGHKHRLVAVERAGTSLQLGHIQQ</sequence>
<reference evidence="1 2" key="1">
    <citation type="journal article" date="2020" name="Int. J. Syst. Evol. Microbiol.">
        <title>Reclassification of Streptomyces castelarensis and Streptomyces sporoclivatus as later heterotypic synonyms of Streptomyces antimycoticus.</title>
        <authorList>
            <person name="Komaki H."/>
            <person name="Tamura T."/>
        </authorList>
    </citation>
    <scope>NUCLEOTIDE SEQUENCE [LARGE SCALE GENOMIC DNA]</scope>
    <source>
        <strain evidence="1 2">NBRC 100767</strain>
    </source>
</reference>
<evidence type="ECO:0000313" key="2">
    <source>
        <dbReference type="Proteomes" id="UP000463951"/>
    </source>
</evidence>
<accession>A0A499UK69</accession>
<dbReference type="AlphaFoldDB" id="A0A499UK69"/>
<proteinExistence type="predicted"/>
<protein>
    <submittedName>
        <fullName evidence="1">Uncharacterized protein</fullName>
    </submittedName>
</protein>
<evidence type="ECO:0000313" key="1">
    <source>
        <dbReference type="EMBL" id="BBJ41212.1"/>
    </source>
</evidence>
<dbReference type="EMBL" id="AP019620">
    <property type="protein sequence ID" value="BBJ41212.1"/>
    <property type="molecule type" value="Genomic_DNA"/>
</dbReference>
<name>A0A499UK69_9ACTN</name>
<dbReference type="Proteomes" id="UP000463951">
    <property type="component" value="Chromosome"/>
</dbReference>